<evidence type="ECO:0000313" key="7">
    <source>
        <dbReference type="Proteomes" id="UP001610563"/>
    </source>
</evidence>
<dbReference type="InterPro" id="IPR050360">
    <property type="entry name" value="MFS_Sugar_Transporters"/>
</dbReference>
<gene>
    <name evidence="6" type="ORF">BJX66DRAFT_298151</name>
</gene>
<keyword evidence="4 5" id="KW-0472">Membrane</keyword>
<keyword evidence="3 5" id="KW-1133">Transmembrane helix</keyword>
<comment type="caution">
    <text evidence="6">The sequence shown here is derived from an EMBL/GenBank/DDBJ whole genome shotgun (WGS) entry which is preliminary data.</text>
</comment>
<feature type="transmembrane region" description="Helical" evidence="5">
    <location>
        <begin position="116"/>
        <end position="134"/>
    </location>
</feature>
<dbReference type="Pfam" id="PF00083">
    <property type="entry name" value="Sugar_tr"/>
    <property type="match status" value="1"/>
</dbReference>
<dbReference type="Gene3D" id="1.20.1250.20">
    <property type="entry name" value="MFS general substrate transporter like domains"/>
    <property type="match status" value="1"/>
</dbReference>
<evidence type="ECO:0000256" key="5">
    <source>
        <dbReference type="SAM" id="Phobius"/>
    </source>
</evidence>
<feature type="transmembrane region" description="Helical" evidence="5">
    <location>
        <begin position="168"/>
        <end position="197"/>
    </location>
</feature>
<dbReference type="PANTHER" id="PTHR48022">
    <property type="entry name" value="PLASTIDIC GLUCOSE TRANSPORTER 4"/>
    <property type="match status" value="1"/>
</dbReference>
<dbReference type="Proteomes" id="UP001610563">
    <property type="component" value="Unassembled WGS sequence"/>
</dbReference>
<dbReference type="SUPFAM" id="SSF103473">
    <property type="entry name" value="MFS general substrate transporter"/>
    <property type="match status" value="1"/>
</dbReference>
<dbReference type="EMBL" id="JBFTWV010000020">
    <property type="protein sequence ID" value="KAL2797336.1"/>
    <property type="molecule type" value="Genomic_DNA"/>
</dbReference>
<reference evidence="6 7" key="1">
    <citation type="submission" date="2024-07" db="EMBL/GenBank/DDBJ databases">
        <title>Section-level genome sequencing and comparative genomics of Aspergillus sections Usti and Cavernicolus.</title>
        <authorList>
            <consortium name="Lawrence Berkeley National Laboratory"/>
            <person name="Nybo J.L."/>
            <person name="Vesth T.C."/>
            <person name="Theobald S."/>
            <person name="Frisvad J.C."/>
            <person name="Larsen T.O."/>
            <person name="Kjaerboelling I."/>
            <person name="Rothschild-Mancinelli K."/>
            <person name="Lyhne E.K."/>
            <person name="Kogle M.E."/>
            <person name="Barry K."/>
            <person name="Clum A."/>
            <person name="Na H."/>
            <person name="Ledsgaard L."/>
            <person name="Lin J."/>
            <person name="Lipzen A."/>
            <person name="Kuo A."/>
            <person name="Riley R."/>
            <person name="Mondo S."/>
            <person name="Labutti K."/>
            <person name="Haridas S."/>
            <person name="Pangalinan J."/>
            <person name="Salamov A.A."/>
            <person name="Simmons B.A."/>
            <person name="Magnuson J.K."/>
            <person name="Chen J."/>
            <person name="Drula E."/>
            <person name="Henrissat B."/>
            <person name="Wiebenga A."/>
            <person name="Lubbers R.J."/>
            <person name="Gomes A.C."/>
            <person name="Makela M.R."/>
            <person name="Stajich J."/>
            <person name="Grigoriev I.V."/>
            <person name="Mortensen U.H."/>
            <person name="De Vries R.P."/>
            <person name="Baker S.E."/>
            <person name="Andersen M.R."/>
        </authorList>
    </citation>
    <scope>NUCLEOTIDE SEQUENCE [LARGE SCALE GENOMIC DNA]</scope>
    <source>
        <strain evidence="6 7">CBS 209.92</strain>
    </source>
</reference>
<evidence type="ECO:0000256" key="2">
    <source>
        <dbReference type="ARBA" id="ARBA00022692"/>
    </source>
</evidence>
<dbReference type="InterPro" id="IPR036259">
    <property type="entry name" value="MFS_trans_sf"/>
</dbReference>
<proteinExistence type="predicted"/>
<feature type="transmembrane region" description="Helical" evidence="5">
    <location>
        <begin position="141"/>
        <end position="162"/>
    </location>
</feature>
<feature type="transmembrane region" description="Helical" evidence="5">
    <location>
        <begin position="209"/>
        <end position="229"/>
    </location>
</feature>
<keyword evidence="2 5" id="KW-0812">Transmembrane</keyword>
<organism evidence="6 7">
    <name type="scientific">Aspergillus keveii</name>
    <dbReference type="NCBI Taxonomy" id="714993"/>
    <lineage>
        <taxon>Eukaryota</taxon>
        <taxon>Fungi</taxon>
        <taxon>Dikarya</taxon>
        <taxon>Ascomycota</taxon>
        <taxon>Pezizomycotina</taxon>
        <taxon>Eurotiomycetes</taxon>
        <taxon>Eurotiomycetidae</taxon>
        <taxon>Eurotiales</taxon>
        <taxon>Aspergillaceae</taxon>
        <taxon>Aspergillus</taxon>
        <taxon>Aspergillus subgen. Nidulantes</taxon>
    </lineage>
</organism>
<evidence type="ECO:0000256" key="3">
    <source>
        <dbReference type="ARBA" id="ARBA00022989"/>
    </source>
</evidence>
<accession>A0ABR4GE64</accession>
<sequence>MWPESPVWLVRMGRRNEAMQSIRRLYGNPDTIRHDGLLAQIEESTAKEEETNNNSNGTKGDIYVECFRAANRHRTLICMFIYMCQYLSGLVFVLGYQSYYYQLAGFSPRKSFLLSMLNNVSMFVANICSWFLLSTLGRRPLIVWGQLCGAASLLIIAGCSMLETRAGYLGAISFIFVWGFTYQLTLGTAAWTVVGEIPTLRLRSPTQGLSNMALCISQWAVGFVFPYLFNPDSANLQGKVGFIFGATSFVGFVVVYFYLPETKNKTPIELDAIFDKGARGECDRGHAGPATSSTGTARV</sequence>
<comment type="subcellular location">
    <subcellularLocation>
        <location evidence="1">Membrane</location>
        <topology evidence="1">Multi-pass membrane protein</topology>
    </subcellularLocation>
</comment>
<keyword evidence="7" id="KW-1185">Reference proteome</keyword>
<feature type="transmembrane region" description="Helical" evidence="5">
    <location>
        <begin position="76"/>
        <end position="96"/>
    </location>
</feature>
<dbReference type="InterPro" id="IPR005828">
    <property type="entry name" value="MFS_sugar_transport-like"/>
</dbReference>
<feature type="transmembrane region" description="Helical" evidence="5">
    <location>
        <begin position="241"/>
        <end position="259"/>
    </location>
</feature>
<evidence type="ECO:0000313" key="6">
    <source>
        <dbReference type="EMBL" id="KAL2797336.1"/>
    </source>
</evidence>
<evidence type="ECO:0000256" key="4">
    <source>
        <dbReference type="ARBA" id="ARBA00023136"/>
    </source>
</evidence>
<evidence type="ECO:0000256" key="1">
    <source>
        <dbReference type="ARBA" id="ARBA00004141"/>
    </source>
</evidence>
<protein>
    <submittedName>
        <fullName evidence="6">General substrate transporter</fullName>
    </submittedName>
</protein>
<dbReference type="PANTHER" id="PTHR48022:SF15">
    <property type="entry name" value="ALPHA-GLUCOSIDE TRANSPORTER, PUTATIVE (AFU_ORTHOLOGUE AFUA_5G00500)-RELATED"/>
    <property type="match status" value="1"/>
</dbReference>
<name>A0ABR4GE64_9EURO</name>